<dbReference type="GO" id="GO:0045892">
    <property type="term" value="P:negative regulation of DNA-templated transcription"/>
    <property type="evidence" value="ECO:0007669"/>
    <property type="project" value="TreeGrafter"/>
</dbReference>
<keyword evidence="6" id="KW-0805">Transcription regulation</keyword>
<feature type="binding site" evidence="9">
    <location>
        <position position="95"/>
    </location>
    <ligand>
        <name>Zn(2+)</name>
        <dbReference type="ChEBI" id="CHEBI:29105"/>
    </ligand>
</feature>
<dbReference type="InterPro" id="IPR036388">
    <property type="entry name" value="WH-like_DNA-bd_sf"/>
</dbReference>
<dbReference type="InterPro" id="IPR002481">
    <property type="entry name" value="FUR"/>
</dbReference>
<evidence type="ECO:0000256" key="10">
    <source>
        <dbReference type="PIRSR" id="PIRSR602481-2"/>
    </source>
</evidence>
<feature type="binding site" evidence="9">
    <location>
        <position position="98"/>
    </location>
    <ligand>
        <name>Zn(2+)</name>
        <dbReference type="ChEBI" id="CHEBI:29105"/>
    </ligand>
</feature>
<dbReference type="GO" id="GO:0008270">
    <property type="term" value="F:zinc ion binding"/>
    <property type="evidence" value="ECO:0007669"/>
    <property type="project" value="TreeGrafter"/>
</dbReference>
<comment type="similarity">
    <text evidence="2">Belongs to the Fur family.</text>
</comment>
<feature type="binding site" evidence="10">
    <location>
        <position position="124"/>
    </location>
    <ligand>
        <name>Fe cation</name>
        <dbReference type="ChEBI" id="CHEBI:24875"/>
    </ligand>
</feature>
<keyword evidence="3" id="KW-0963">Cytoplasm</keyword>
<evidence type="ECO:0000256" key="6">
    <source>
        <dbReference type="ARBA" id="ARBA00023015"/>
    </source>
</evidence>
<gene>
    <name evidence="11" type="ORF">FPQ13_03260</name>
</gene>
<evidence type="ECO:0000256" key="3">
    <source>
        <dbReference type="ARBA" id="ARBA00022490"/>
    </source>
</evidence>
<dbReference type="SUPFAM" id="SSF46785">
    <property type="entry name" value="Winged helix' DNA-binding domain"/>
    <property type="match status" value="1"/>
</dbReference>
<evidence type="ECO:0000256" key="8">
    <source>
        <dbReference type="ARBA" id="ARBA00023163"/>
    </source>
</evidence>
<keyword evidence="10" id="KW-0408">Iron</keyword>
<dbReference type="Gene3D" id="3.30.1490.190">
    <property type="match status" value="1"/>
</dbReference>
<accession>A0A556PQQ7</accession>
<evidence type="ECO:0000256" key="9">
    <source>
        <dbReference type="PIRSR" id="PIRSR602481-1"/>
    </source>
</evidence>
<organism evidence="11 12">
    <name type="scientific">Allobacillus salarius</name>
    <dbReference type="NCBI Taxonomy" id="1955272"/>
    <lineage>
        <taxon>Bacteria</taxon>
        <taxon>Bacillati</taxon>
        <taxon>Bacillota</taxon>
        <taxon>Bacilli</taxon>
        <taxon>Bacillales</taxon>
        <taxon>Bacillaceae</taxon>
        <taxon>Allobacillus</taxon>
    </lineage>
</organism>
<feature type="binding site" evidence="10">
    <location>
        <position position="89"/>
    </location>
    <ligand>
        <name>Fe cation</name>
        <dbReference type="ChEBI" id="CHEBI:24875"/>
    </ligand>
</feature>
<dbReference type="Gene3D" id="1.10.10.10">
    <property type="entry name" value="Winged helix-like DNA-binding domain superfamily/Winged helix DNA-binding domain"/>
    <property type="match status" value="1"/>
</dbReference>
<keyword evidence="4" id="KW-0678">Repressor</keyword>
<keyword evidence="5 9" id="KW-0862">Zinc</keyword>
<keyword evidence="7" id="KW-0238">DNA-binding</keyword>
<dbReference type="InterPro" id="IPR036390">
    <property type="entry name" value="WH_DNA-bd_sf"/>
</dbReference>
<comment type="subcellular location">
    <subcellularLocation>
        <location evidence="1">Cytoplasm</location>
    </subcellularLocation>
</comment>
<dbReference type="GO" id="GO:0005737">
    <property type="term" value="C:cytoplasm"/>
    <property type="evidence" value="ECO:0007669"/>
    <property type="project" value="UniProtKB-SubCell"/>
</dbReference>
<sequence length="136" mass="16078">MNLNEALNLLKNEGYKFTDKRKDILEFFAKEDGYRTASDLWEILSDKYPGISYDTIYRNLHLFHDLRILESTELAGEKHFRFSCGHEHHHHHFICNNCGKTKSIKTCPMDFIQPKFQGYMIESHKFEVYGLCPVCQ</sequence>
<evidence type="ECO:0000256" key="5">
    <source>
        <dbReference type="ARBA" id="ARBA00022833"/>
    </source>
</evidence>
<dbReference type="PANTHER" id="PTHR33202:SF1">
    <property type="entry name" value="FERRIC UPTAKE REGULATION PROTEIN"/>
    <property type="match status" value="1"/>
</dbReference>
<dbReference type="Pfam" id="PF01475">
    <property type="entry name" value="FUR"/>
    <property type="match status" value="1"/>
</dbReference>
<comment type="cofactor">
    <cofactor evidence="9">
        <name>Zn(2+)</name>
        <dbReference type="ChEBI" id="CHEBI:29105"/>
    </cofactor>
    <text evidence="9">Binds 1 zinc ion per subunit.</text>
</comment>
<evidence type="ECO:0000256" key="4">
    <source>
        <dbReference type="ARBA" id="ARBA00022491"/>
    </source>
</evidence>
<keyword evidence="8" id="KW-0804">Transcription</keyword>
<dbReference type="PANTHER" id="PTHR33202">
    <property type="entry name" value="ZINC UPTAKE REGULATION PROTEIN"/>
    <property type="match status" value="1"/>
</dbReference>
<dbReference type="OrthoDB" id="8659436at2"/>
<comment type="cofactor">
    <cofactor evidence="10">
        <name>Mn(2+)</name>
        <dbReference type="ChEBI" id="CHEBI:29035"/>
    </cofactor>
    <cofactor evidence="10">
        <name>Fe(2+)</name>
        <dbReference type="ChEBI" id="CHEBI:29033"/>
    </cofactor>
    <text evidence="10">Binds 1 Mn(2+) or Fe(2+) ion per subunit.</text>
</comment>
<dbReference type="GO" id="GO:0000976">
    <property type="term" value="F:transcription cis-regulatory region binding"/>
    <property type="evidence" value="ECO:0007669"/>
    <property type="project" value="TreeGrafter"/>
</dbReference>
<evidence type="ECO:0000313" key="11">
    <source>
        <dbReference type="EMBL" id="TSJ66725.1"/>
    </source>
</evidence>
<dbReference type="AlphaFoldDB" id="A0A556PQQ7"/>
<proteinExistence type="inferred from homology"/>
<feature type="binding site" evidence="9">
    <location>
        <position position="132"/>
    </location>
    <ligand>
        <name>Zn(2+)</name>
        <dbReference type="ChEBI" id="CHEBI:29105"/>
    </ligand>
</feature>
<evidence type="ECO:0000256" key="1">
    <source>
        <dbReference type="ARBA" id="ARBA00004496"/>
    </source>
</evidence>
<keyword evidence="12" id="KW-1185">Reference proteome</keyword>
<name>A0A556PQQ7_9BACI</name>
<keyword evidence="9" id="KW-0479">Metal-binding</keyword>
<dbReference type="RefSeq" id="WP_144087889.1">
    <property type="nucleotide sequence ID" value="NZ_VMHE01000003.1"/>
</dbReference>
<dbReference type="InterPro" id="IPR043135">
    <property type="entry name" value="Fur_C"/>
</dbReference>
<dbReference type="GO" id="GO:0003700">
    <property type="term" value="F:DNA-binding transcription factor activity"/>
    <property type="evidence" value="ECO:0007669"/>
    <property type="project" value="InterPro"/>
</dbReference>
<dbReference type="GO" id="GO:1900376">
    <property type="term" value="P:regulation of secondary metabolite biosynthetic process"/>
    <property type="evidence" value="ECO:0007669"/>
    <property type="project" value="TreeGrafter"/>
</dbReference>
<dbReference type="Proteomes" id="UP000316425">
    <property type="component" value="Unassembled WGS sequence"/>
</dbReference>
<evidence type="ECO:0000256" key="2">
    <source>
        <dbReference type="ARBA" id="ARBA00007957"/>
    </source>
</evidence>
<evidence type="ECO:0000313" key="12">
    <source>
        <dbReference type="Proteomes" id="UP000316425"/>
    </source>
</evidence>
<protein>
    <submittedName>
        <fullName evidence="11">Transcriptional repressor</fullName>
    </submittedName>
</protein>
<dbReference type="CDD" id="cd07153">
    <property type="entry name" value="Fur_like"/>
    <property type="match status" value="1"/>
</dbReference>
<feature type="binding site" evidence="9">
    <location>
        <position position="135"/>
    </location>
    <ligand>
        <name>Zn(2+)</name>
        <dbReference type="ChEBI" id="CHEBI:29105"/>
    </ligand>
</feature>
<dbReference type="EMBL" id="VMHE01000003">
    <property type="protein sequence ID" value="TSJ66725.1"/>
    <property type="molecule type" value="Genomic_DNA"/>
</dbReference>
<comment type="caution">
    <text evidence="11">The sequence shown here is derived from an EMBL/GenBank/DDBJ whole genome shotgun (WGS) entry which is preliminary data.</text>
</comment>
<evidence type="ECO:0000256" key="7">
    <source>
        <dbReference type="ARBA" id="ARBA00023125"/>
    </source>
</evidence>
<reference evidence="11 12" key="1">
    <citation type="submission" date="2019-07" db="EMBL/GenBank/DDBJ databases">
        <title>Allobacillus sp. nov. SKP isolated from shrimp paste of Euphausiacea.</title>
        <authorList>
            <person name="Kanchanasin P."/>
            <person name="Tanasupawat S."/>
            <person name="Shi W."/>
            <person name="Wu L."/>
            <person name="Ma J."/>
        </authorList>
    </citation>
    <scope>NUCLEOTIDE SEQUENCE [LARGE SCALE GENOMIC DNA]</scope>
    <source>
        <strain evidence="11 12">SKP4-8</strain>
    </source>
</reference>